<dbReference type="Pfam" id="PF04338">
    <property type="entry name" value="DUF481"/>
    <property type="match status" value="1"/>
</dbReference>
<dbReference type="Proteomes" id="UP000552587">
    <property type="component" value="Unassembled WGS sequence"/>
</dbReference>
<proteinExistence type="predicted"/>
<dbReference type="RefSeq" id="WP_182667950.1">
    <property type="nucleotide sequence ID" value="NZ_JACHTE010000001.1"/>
</dbReference>
<keyword evidence="3" id="KW-1185">Reference proteome</keyword>
<feature type="chain" id="PRO_5031177727" evidence="1">
    <location>
        <begin position="21"/>
        <end position="246"/>
    </location>
</feature>
<feature type="signal peptide" evidence="1">
    <location>
        <begin position="1"/>
        <end position="20"/>
    </location>
</feature>
<organism evidence="2 3">
    <name type="scientific">Marilutibacter penaei</name>
    <dbReference type="NCBI Taxonomy" id="2759900"/>
    <lineage>
        <taxon>Bacteria</taxon>
        <taxon>Pseudomonadati</taxon>
        <taxon>Pseudomonadota</taxon>
        <taxon>Gammaproteobacteria</taxon>
        <taxon>Lysobacterales</taxon>
        <taxon>Lysobacteraceae</taxon>
        <taxon>Marilutibacter</taxon>
    </lineage>
</organism>
<gene>
    <name evidence="2" type="ORF">H4F99_01560</name>
</gene>
<dbReference type="AlphaFoldDB" id="A0A7W3U1I0"/>
<accession>A0A7W3U1I0</accession>
<comment type="caution">
    <text evidence="2">The sequence shown here is derived from an EMBL/GenBank/DDBJ whole genome shotgun (WGS) entry which is preliminary data.</text>
</comment>
<dbReference type="InterPro" id="IPR007433">
    <property type="entry name" value="DUF481"/>
</dbReference>
<sequence>MRMTLLTAGLLALAPFTASAQDADVDAAAAEAPNTWVGTGELGLAISKGNTDSETLVGSLSLGYHGDVWHHGAGASFLYGKSDDEENAYRYEFWAQSGRDLSERSYLLGSIRNERDHFASNEYQWTAAVGYGFRAIDTEATKLLFEVGPGYRWSKLQDVQVHRNEGIVRGTMAFAHQFNDSTSISNDLLVEAGSENTFVRNDLALKVKMTEALALKAGVEVRHNTDVLPDTKKTDTLTTVNVVYDF</sequence>
<reference evidence="2 3" key="1">
    <citation type="submission" date="2020-07" db="EMBL/GenBank/DDBJ databases">
        <authorList>
            <person name="Xu S."/>
            <person name="Li A."/>
        </authorList>
    </citation>
    <scope>NUCLEOTIDE SEQUENCE [LARGE SCALE GENOMIC DNA]</scope>
    <source>
        <strain evidence="2 3">SG-8</strain>
    </source>
</reference>
<keyword evidence="1" id="KW-0732">Signal</keyword>
<evidence type="ECO:0000256" key="1">
    <source>
        <dbReference type="SAM" id="SignalP"/>
    </source>
</evidence>
<dbReference type="EMBL" id="JACHTE010000001">
    <property type="protein sequence ID" value="MBB1087169.1"/>
    <property type="molecule type" value="Genomic_DNA"/>
</dbReference>
<protein>
    <submittedName>
        <fullName evidence="2">DUF481 domain-containing protein</fullName>
    </submittedName>
</protein>
<name>A0A7W3U1I0_9GAMM</name>
<evidence type="ECO:0000313" key="2">
    <source>
        <dbReference type="EMBL" id="MBB1087169.1"/>
    </source>
</evidence>
<evidence type="ECO:0000313" key="3">
    <source>
        <dbReference type="Proteomes" id="UP000552587"/>
    </source>
</evidence>